<evidence type="ECO:0000313" key="2">
    <source>
        <dbReference type="EMBL" id="MDK2593660.1"/>
    </source>
</evidence>
<comment type="caution">
    <text evidence="2">The sequence shown here is derived from an EMBL/GenBank/DDBJ whole genome shotgun (WGS) entry which is preliminary data.</text>
</comment>
<gene>
    <name evidence="2" type="ORF">QNM18_01095</name>
</gene>
<name>A0ABT7EEG6_9GAMM</name>
<feature type="chain" id="PRO_5047373817" evidence="1">
    <location>
        <begin position="20"/>
        <end position="233"/>
    </location>
</feature>
<proteinExistence type="predicted"/>
<evidence type="ECO:0000256" key="1">
    <source>
        <dbReference type="SAM" id="SignalP"/>
    </source>
</evidence>
<accession>A0ABT7EEG6</accession>
<dbReference type="PROSITE" id="PS51257">
    <property type="entry name" value="PROKAR_LIPOPROTEIN"/>
    <property type="match status" value="1"/>
</dbReference>
<keyword evidence="3" id="KW-1185">Reference proteome</keyword>
<dbReference type="RefSeq" id="WP_284136062.1">
    <property type="nucleotide sequence ID" value="NZ_JASJUT010000001.1"/>
</dbReference>
<evidence type="ECO:0000313" key="3">
    <source>
        <dbReference type="Proteomes" id="UP001231915"/>
    </source>
</evidence>
<dbReference type="EMBL" id="JASJUT010000001">
    <property type="protein sequence ID" value="MDK2593660.1"/>
    <property type="molecule type" value="Genomic_DNA"/>
</dbReference>
<keyword evidence="1" id="KW-0732">Signal</keyword>
<dbReference type="Proteomes" id="UP001231915">
    <property type="component" value="Unassembled WGS sequence"/>
</dbReference>
<organism evidence="2 3">
    <name type="scientific">Pseudoalteromonas obscura</name>
    <dbReference type="NCBI Taxonomy" id="3048491"/>
    <lineage>
        <taxon>Bacteria</taxon>
        <taxon>Pseudomonadati</taxon>
        <taxon>Pseudomonadota</taxon>
        <taxon>Gammaproteobacteria</taxon>
        <taxon>Alteromonadales</taxon>
        <taxon>Pseudoalteromonadaceae</taxon>
        <taxon>Pseudoalteromonas</taxon>
    </lineage>
</organism>
<sequence>MKYIALILGALLASGCSTSSTHRPSDYQVETNAPQPTVSLFPNDGPSMSDAQIKNALAHQISLPQINRIAIVNLSTKNNSRMNSQEFVQIDNEMITHFIDKLKSSHRIYDASFLPTLLLPQQKTVPFLREAAARYQADLILVYKNGCDNFKQLRLFEQDRVRSYCSTEAVLIDTRTGIVPFTLTATKQYTVNRDAKELNFHETLRKAELKAINAGLSEVATKLTSHIEATPKL</sequence>
<feature type="signal peptide" evidence="1">
    <location>
        <begin position="1"/>
        <end position="19"/>
    </location>
</feature>
<protein>
    <submittedName>
        <fullName evidence="2">Uncharacterized protein</fullName>
    </submittedName>
</protein>
<reference evidence="2 3" key="1">
    <citation type="submission" date="2023-05" db="EMBL/GenBank/DDBJ databases">
        <title>Pseudoalteromonas ardens sp. nov., Pseudoalteromonas obscura sp. nov., and Pseudoalteromonas umbrosa sp. nov., isolated from the coral Montipora capitata.</title>
        <authorList>
            <person name="Thomas E.M."/>
            <person name="Smith E.M."/>
            <person name="Papke E."/>
            <person name="Shlafstein M.D."/>
            <person name="Oline D.K."/>
            <person name="Videau P."/>
            <person name="Saw J.H."/>
            <person name="Strangman W.K."/>
            <person name="Ushijima B."/>
        </authorList>
    </citation>
    <scope>NUCLEOTIDE SEQUENCE [LARGE SCALE GENOMIC DNA]</scope>
    <source>
        <strain evidence="2 3">P94</strain>
    </source>
</reference>